<evidence type="ECO:0000256" key="5">
    <source>
        <dbReference type="PIRNR" id="PIRNR006743"/>
    </source>
</evidence>
<evidence type="ECO:0000256" key="3">
    <source>
        <dbReference type="ARBA" id="ARBA00022839"/>
    </source>
</evidence>
<dbReference type="Gene3D" id="3.40.50.12390">
    <property type="match status" value="2"/>
</dbReference>
<dbReference type="EMBL" id="AOGT01002144">
    <property type="protein sequence ID" value="EMG46100.1"/>
    <property type="molecule type" value="Genomic_DNA"/>
</dbReference>
<keyword evidence="5" id="KW-0694">RNA-binding</keyword>
<dbReference type="GO" id="GO:0005634">
    <property type="term" value="C:nucleus"/>
    <property type="evidence" value="ECO:0007669"/>
    <property type="project" value="TreeGrafter"/>
</dbReference>
<feature type="domain" description="Exoribonuclease Xrn1 D2/D3" evidence="11">
    <location>
        <begin position="958"/>
        <end position="1183"/>
    </location>
</feature>
<protein>
    <recommendedName>
        <fullName evidence="5">5'-3' exoribonuclease 1</fullName>
        <ecNumber evidence="5">3.1.13.-</ecNumber>
    </recommendedName>
</protein>
<sequence>MGIPKFFRFISERWPLISQLIDENQIPEFDNLYLDMNSILHACAHSNDESITRLTDDEMFSSIFHYIEHLFQIIKPQKTFYMAIDGVAPRAKMNQQRARRFRTAYEAELKMKKAIEEGQALPKEEPFDSNSITPGTEFMSNLTKNLKYFIHKKITEDSSWANIEIVLSGHEVPGEGEHKIMEYIRAMRSQEGYNPNLRHCIYGLDADLIMLSLVTHDPHFALLREEVSFGANRGKGKDLHEQNFYLLHISLVREYLSLEFQEIENQLKFEYDFERILDDFILIMYVIGNDFLPNLPNLFINEGAFPLLIAAIKETLLESDGYINENGKINLKRLNIYIKFLSKFEFENFERKEVDVEWFNKKLDDISLNGIKKRKQIGKLLILKDQKKLVGYIKPWLLDISNQPISEILALESENKLPTLKLNKEDVEKNLDFIKEFALEAGFLIIHSKSEDTYEAKFDVDGITPTETDEEHQERLSTLRSTIKKYQSANLVESEEVLNETKEVYTEKFNKWKCGYYVDKLHFPNPYKQERKVKKITEFSEDQGDIAEQEDVEELEPNSELQQEFNKDLSELTRHYVEGLQWVLYYYYRGVPSWNWYYRYHYAPRISDISLGLEQLINENVDLTFDQSAPFKPFEQLMAVLPARSRKLMPLVYRPLMTDEKSPIIAYYPNEVEIDMNGKKQSWEAVVLLDFVDEKKLIENLKPIEEKLTPEESQRNSYGKNIRFVHNPQIDHVFPSPIPGIFHDIEHDKCYEEEFKLPEIENLKIGLIEGAKTGTELLAGFPTLASIPFTSDLVIEGVKIFNFPSRSESMIINIENVWADLTVAQFAQSFINKLVYSKWPFLRECRVVKVMDREFKYESVRTQSGGKKIVGTELSNDDRAIYRNETINMKLKWMKEHGVKLAPVETLVFVQPVNGLIRNAKGAYVKTYAKENEVYPLQLIVKEVANKDQRYATRPPLPIDEEFPINSQVVFLGDMGYGSPAQIVGYTDDNKKLSIKIFKIQSIAEPNIGKKRLFIESKEFKYYPSYEVSKTLKLNPLLLSRITSQFMIQDGRQKVNIGLELKFESRREKVLGYTRKSYNGKFWEFSPLAIDLINRYIKKFPKLFANLESLGNTSAIPDASKLLSSKDELSEVKKWLKEVKADLIPVSLESESFTKFSFQAIEQYMDNYILNQVPTINKDIRGVPRDAILNASESYQLLSDQKFELGDRIIYVQDFGKVPILSKGTVASIVTVGSKTSLGVIFDIPLLGCNNMGGKLTSNRGLIIDSSLVLNLTNRQFVYHSQASKNRKKVAHNGPSYQQYNHTNEKQPTKPKAVAVEQKAPSTKEVKPNVEQHKKANNELLSLLKKKPTQDVKSEVKKDDKDERVDPNAIKQIYGQIYSNVMNQGNVPIPQPQQPIPQFPNGRNGIPMPYGMPMPMPPPPPPPPQGQYIPMVPGIPLPPNFYQQYPPQQAPPPPQVGQVEQQPEAQHESEASQEKKRGSRGGFRGGRGNGQRGGHNQSRGRGGRGGKRGGSAKPKAEAQS</sequence>
<keyword evidence="5" id="KW-0866">Nonsense-mediated mRNA decay</keyword>
<dbReference type="InterPro" id="IPR047007">
    <property type="entry name" value="XRN1_D1_sf"/>
</dbReference>
<proteinExistence type="inferred from homology"/>
<dbReference type="OrthoDB" id="372487at2759"/>
<evidence type="ECO:0000259" key="11">
    <source>
        <dbReference type="Pfam" id="PF18334"/>
    </source>
</evidence>
<dbReference type="InterPro" id="IPR040992">
    <property type="entry name" value="XRN1_D1"/>
</dbReference>
<keyword evidence="2 5" id="KW-0378">Hydrolase</keyword>
<name>M3JTD0_CANMX</name>
<dbReference type="Pfam" id="PF18334">
    <property type="entry name" value="XRN1_D2_D3"/>
    <property type="match status" value="1"/>
</dbReference>
<comment type="subcellular location">
    <subcellularLocation>
        <location evidence="5">Cytoplasm</location>
    </subcellularLocation>
</comment>
<dbReference type="Pfam" id="PF18129">
    <property type="entry name" value="SH3_12"/>
    <property type="match status" value="1"/>
</dbReference>
<dbReference type="PIRSF" id="PIRSF006743">
    <property type="entry name" value="Exonuclease_Xnr1"/>
    <property type="match status" value="1"/>
</dbReference>
<evidence type="ECO:0000256" key="2">
    <source>
        <dbReference type="ARBA" id="ARBA00022801"/>
    </source>
</evidence>
<dbReference type="GO" id="GO:0003723">
    <property type="term" value="F:RNA binding"/>
    <property type="evidence" value="ECO:0007669"/>
    <property type="project" value="UniProtKB-KW"/>
</dbReference>
<feature type="region of interest" description="Disordered" evidence="6">
    <location>
        <begin position="1283"/>
        <end position="1330"/>
    </location>
</feature>
<feature type="compositionally biased region" description="Pro residues" evidence="6">
    <location>
        <begin position="1410"/>
        <end position="1425"/>
    </location>
</feature>
<keyword evidence="5" id="KW-0963">Cytoplasm</keyword>
<evidence type="ECO:0000313" key="13">
    <source>
        <dbReference type="Proteomes" id="UP000011777"/>
    </source>
</evidence>
<dbReference type="InterPro" id="IPR047008">
    <property type="entry name" value="XRN1_SH3_sf"/>
</dbReference>
<dbReference type="Gene3D" id="6.10.140.950">
    <property type="match status" value="1"/>
</dbReference>
<dbReference type="PANTHER" id="PTHR12341:SF7">
    <property type="entry name" value="5'-3' EXORIBONUCLEASE 1"/>
    <property type="match status" value="1"/>
</dbReference>
<evidence type="ECO:0000259" key="10">
    <source>
        <dbReference type="Pfam" id="PF18332"/>
    </source>
</evidence>
<comment type="function">
    <text evidence="5">Multifunctional protein that exhibits several independent functions at different levels of the cellular processes. 5'-3' exonuclease component of the nonsense-mediated mRNA decay (NMD) which is a highly conserved mRNA degradation pathway, an RNA surveillance system whose role is to identify and rid cells of mRNA with premature termination codons and thus prevents accumulation of potentially harmful truncated proteins.</text>
</comment>
<dbReference type="Gene3D" id="2.170.260.40">
    <property type="match status" value="1"/>
</dbReference>
<feature type="domain" description="Xrn1 helical" evidence="8">
    <location>
        <begin position="271"/>
        <end position="364"/>
    </location>
</feature>
<dbReference type="GO" id="GO:0004534">
    <property type="term" value="F:5'-3' RNA exonuclease activity"/>
    <property type="evidence" value="ECO:0007669"/>
    <property type="project" value="TreeGrafter"/>
</dbReference>
<feature type="region of interest" description="Disordered" evidence="6">
    <location>
        <begin position="1391"/>
        <end position="1520"/>
    </location>
</feature>
<keyword evidence="13" id="KW-1185">Reference proteome</keyword>
<dbReference type="Gene3D" id="3.30.1370.250">
    <property type="match status" value="1"/>
</dbReference>
<feature type="domain" description="5'-3' exoribonuclease 1 D1" evidence="10">
    <location>
        <begin position="766"/>
        <end position="954"/>
    </location>
</feature>
<dbReference type="InterPro" id="IPR041385">
    <property type="entry name" value="SH3_12"/>
</dbReference>
<dbReference type="InterPro" id="IPR014722">
    <property type="entry name" value="Rib_uL2_dom2"/>
</dbReference>
<dbReference type="InterPro" id="IPR041106">
    <property type="entry name" value="XRN1_D2_D3"/>
</dbReference>
<feature type="domain" description="Xrn1 helical" evidence="8">
    <location>
        <begin position="565"/>
        <end position="727"/>
    </location>
</feature>
<comment type="caution">
    <text evidence="12">The sequence shown here is derived from an EMBL/GenBank/DDBJ whole genome shotgun (WGS) entry which is preliminary data.</text>
</comment>
<feature type="domain" description="Xrn1 N-terminal" evidence="7">
    <location>
        <begin position="1"/>
        <end position="226"/>
    </location>
</feature>
<dbReference type="HOGENOM" id="CLU_001581_1_2_1"/>
<evidence type="ECO:0000256" key="6">
    <source>
        <dbReference type="SAM" id="MobiDB-lite"/>
    </source>
</evidence>
<dbReference type="InterPro" id="IPR004859">
    <property type="entry name" value="Xrn1_N"/>
</dbReference>
<dbReference type="GO" id="GO:0000184">
    <property type="term" value="P:nuclear-transcribed mRNA catabolic process, nonsense-mediated decay"/>
    <property type="evidence" value="ECO:0007669"/>
    <property type="project" value="UniProtKB-KW"/>
</dbReference>
<dbReference type="eggNOG" id="KOG2045">
    <property type="taxonomic scope" value="Eukaryota"/>
</dbReference>
<dbReference type="OMA" id="VASWPWF"/>
<feature type="domain" description="5'-3' exoribonuclease 1 SH3-like" evidence="9">
    <location>
        <begin position="1201"/>
        <end position="1271"/>
    </location>
</feature>
<dbReference type="PANTHER" id="PTHR12341">
    <property type="entry name" value="5'-&gt;3' EXORIBONUCLEASE"/>
    <property type="match status" value="1"/>
</dbReference>
<dbReference type="Pfam" id="PF17846">
    <property type="entry name" value="XRN_M"/>
    <property type="match status" value="2"/>
</dbReference>
<dbReference type="STRING" id="1245528.M3JTD0"/>
<dbReference type="FunFam" id="3.40.50.12390:FF:000002">
    <property type="entry name" value="5'-3' exoribonuclease 1"/>
    <property type="match status" value="1"/>
</dbReference>
<dbReference type="Gene3D" id="2.30.30.30">
    <property type="match status" value="1"/>
</dbReference>
<gene>
    <name evidence="12" type="ORF">G210_3664</name>
</gene>
<organism evidence="12 13">
    <name type="scientific">Candida maltosa (strain Xu316)</name>
    <name type="common">Yeast</name>
    <dbReference type="NCBI Taxonomy" id="1245528"/>
    <lineage>
        <taxon>Eukaryota</taxon>
        <taxon>Fungi</taxon>
        <taxon>Dikarya</taxon>
        <taxon>Ascomycota</taxon>
        <taxon>Saccharomycotina</taxon>
        <taxon>Pichiomycetes</taxon>
        <taxon>Debaryomycetaceae</taxon>
        <taxon>Candida/Lodderomyces clade</taxon>
        <taxon>Candida</taxon>
    </lineage>
</organism>
<evidence type="ECO:0000259" key="8">
    <source>
        <dbReference type="Pfam" id="PF17846"/>
    </source>
</evidence>
<dbReference type="Pfam" id="PF18332">
    <property type="entry name" value="XRN1_D1"/>
    <property type="match status" value="1"/>
</dbReference>
<comment type="similarity">
    <text evidence="4 5">Belongs to the 5'-3' exonuclease family.</text>
</comment>
<evidence type="ECO:0000256" key="4">
    <source>
        <dbReference type="ARBA" id="ARBA00038299"/>
    </source>
</evidence>
<feature type="compositionally biased region" description="Basic and acidic residues" evidence="6">
    <location>
        <begin position="1465"/>
        <end position="1476"/>
    </location>
</feature>
<dbReference type="InterPro" id="IPR041412">
    <property type="entry name" value="Xrn1_helical"/>
</dbReference>
<evidence type="ECO:0000259" key="7">
    <source>
        <dbReference type="Pfam" id="PF03159"/>
    </source>
</evidence>
<keyword evidence="1 5" id="KW-0540">Nuclease</keyword>
<dbReference type="Pfam" id="PF03159">
    <property type="entry name" value="XRN_N"/>
    <property type="match status" value="1"/>
</dbReference>
<dbReference type="Proteomes" id="UP000011777">
    <property type="component" value="Unassembled WGS sequence"/>
</dbReference>
<dbReference type="GO" id="GO:0016075">
    <property type="term" value="P:rRNA catabolic process"/>
    <property type="evidence" value="ECO:0007669"/>
    <property type="project" value="TreeGrafter"/>
</dbReference>
<evidence type="ECO:0000313" key="12">
    <source>
        <dbReference type="EMBL" id="EMG46100.1"/>
    </source>
</evidence>
<accession>M3JTD0</accession>
<feature type="compositionally biased region" description="Gly residues" evidence="6">
    <location>
        <begin position="1480"/>
        <end position="1493"/>
    </location>
</feature>
<evidence type="ECO:0000256" key="1">
    <source>
        <dbReference type="ARBA" id="ARBA00022722"/>
    </source>
</evidence>
<evidence type="ECO:0000259" key="9">
    <source>
        <dbReference type="Pfam" id="PF18129"/>
    </source>
</evidence>
<dbReference type="InterPro" id="IPR016494">
    <property type="entry name" value="5_3_exoribonuclease_1"/>
</dbReference>
<dbReference type="FunFam" id="2.30.30.750:FF:000002">
    <property type="entry name" value="5'-3' exoribonuclease 1"/>
    <property type="match status" value="1"/>
</dbReference>
<dbReference type="Gene3D" id="2.30.30.750">
    <property type="match status" value="1"/>
</dbReference>
<dbReference type="CDD" id="cd18673">
    <property type="entry name" value="PIN_XRN1-2-like"/>
    <property type="match status" value="1"/>
</dbReference>
<dbReference type="GO" id="GO:0005737">
    <property type="term" value="C:cytoplasm"/>
    <property type="evidence" value="ECO:0007669"/>
    <property type="project" value="UniProtKB-SubCell"/>
</dbReference>
<dbReference type="Gene3D" id="1.25.40.1050">
    <property type="match status" value="1"/>
</dbReference>
<dbReference type="EC" id="3.1.13.-" evidence="5"/>
<dbReference type="InterPro" id="IPR027073">
    <property type="entry name" value="5_3_exoribonuclease"/>
</dbReference>
<keyword evidence="3 5" id="KW-0269">Exonuclease</keyword>
<reference evidence="12 13" key="1">
    <citation type="submission" date="2013-02" db="EMBL/GenBank/DDBJ databases">
        <title>Genome sequence of Candida maltosa Xu316, a potential industrial strain for xylitol and ethanol production.</title>
        <authorList>
            <person name="Yu J."/>
            <person name="Wang Q."/>
            <person name="Geng X."/>
            <person name="Bao W."/>
            <person name="He P."/>
            <person name="Cai J."/>
        </authorList>
    </citation>
    <scope>NUCLEOTIDE SEQUENCE [LARGE SCALE GENOMIC DNA]</scope>
    <source>
        <strain evidence="13">Xu316</strain>
    </source>
</reference>